<feature type="compositionally biased region" description="Basic and acidic residues" evidence="1">
    <location>
        <begin position="50"/>
        <end position="60"/>
    </location>
</feature>
<dbReference type="OrthoDB" id="8029192at2759"/>
<dbReference type="Proteomes" id="UP000504634">
    <property type="component" value="Unplaced"/>
</dbReference>
<evidence type="ECO:0000313" key="3">
    <source>
        <dbReference type="RefSeq" id="XP_030374413.1"/>
    </source>
</evidence>
<name>A0A6J2TH37_DROLE</name>
<sequence>MSLAISTNDLRQGERQTPHSTRASRQFIRLAWQTIYSKYQKLTDLLRRETNRPLPKELRRSLRLNKSAKRKGYQQHQSEADKRALEEHLNQPINLAIRIGPAFEYMPSNS</sequence>
<proteinExistence type="predicted"/>
<evidence type="ECO:0000256" key="1">
    <source>
        <dbReference type="SAM" id="MobiDB-lite"/>
    </source>
</evidence>
<evidence type="ECO:0000313" key="2">
    <source>
        <dbReference type="Proteomes" id="UP000504634"/>
    </source>
</evidence>
<dbReference type="RefSeq" id="XP_030374413.1">
    <property type="nucleotide sequence ID" value="XM_030518553.1"/>
</dbReference>
<gene>
    <name evidence="3" type="primary">LOC115623982</name>
</gene>
<accession>A0A6J2TH37</accession>
<dbReference type="AlphaFoldDB" id="A0A6J2TH37"/>
<keyword evidence="2" id="KW-1185">Reference proteome</keyword>
<organism evidence="2 3">
    <name type="scientific">Drosophila lebanonensis</name>
    <name type="common">Fruit fly</name>
    <name type="synonym">Scaptodrosophila lebanonensis</name>
    <dbReference type="NCBI Taxonomy" id="7225"/>
    <lineage>
        <taxon>Eukaryota</taxon>
        <taxon>Metazoa</taxon>
        <taxon>Ecdysozoa</taxon>
        <taxon>Arthropoda</taxon>
        <taxon>Hexapoda</taxon>
        <taxon>Insecta</taxon>
        <taxon>Pterygota</taxon>
        <taxon>Neoptera</taxon>
        <taxon>Endopterygota</taxon>
        <taxon>Diptera</taxon>
        <taxon>Brachycera</taxon>
        <taxon>Muscomorpha</taxon>
        <taxon>Ephydroidea</taxon>
        <taxon>Drosophilidae</taxon>
        <taxon>Scaptodrosophila</taxon>
    </lineage>
</organism>
<protein>
    <submittedName>
        <fullName evidence="3">Uncharacterized protein LOC115623982</fullName>
    </submittedName>
</protein>
<feature type="region of interest" description="Disordered" evidence="1">
    <location>
        <begin position="50"/>
        <end position="82"/>
    </location>
</feature>
<feature type="compositionally biased region" description="Basic residues" evidence="1">
    <location>
        <begin position="61"/>
        <end position="73"/>
    </location>
</feature>
<dbReference type="GeneID" id="115623982"/>
<reference evidence="3" key="1">
    <citation type="submission" date="2025-08" db="UniProtKB">
        <authorList>
            <consortium name="RefSeq"/>
        </authorList>
    </citation>
    <scope>IDENTIFICATION</scope>
    <source>
        <strain evidence="3">11010-0011.00</strain>
        <tissue evidence="3">Whole body</tissue>
    </source>
</reference>
<feature type="region of interest" description="Disordered" evidence="1">
    <location>
        <begin position="1"/>
        <end position="22"/>
    </location>
</feature>
<feature type="compositionally biased region" description="Polar residues" evidence="1">
    <location>
        <begin position="1"/>
        <end position="10"/>
    </location>
</feature>